<dbReference type="InterPro" id="IPR018689">
    <property type="entry name" value="Imm33_dom"/>
</dbReference>
<feature type="domain" description="Immunity protein Imm33" evidence="1">
    <location>
        <begin position="8"/>
        <end position="65"/>
    </location>
</feature>
<accession>A0ABW1IP73</accession>
<dbReference type="EMBL" id="JBHSQV010000142">
    <property type="protein sequence ID" value="MFC5986902.1"/>
    <property type="molecule type" value="Genomic_DNA"/>
</dbReference>
<evidence type="ECO:0000313" key="2">
    <source>
        <dbReference type="EMBL" id="MFC5986902.1"/>
    </source>
</evidence>
<gene>
    <name evidence="2" type="ORF">ACFPXP_10795</name>
</gene>
<dbReference type="Pfam" id="PF09951">
    <property type="entry name" value="Imm33"/>
    <property type="match status" value="1"/>
</dbReference>
<protein>
    <submittedName>
        <fullName evidence="2">DUF2185 domain-containing protein</fullName>
    </submittedName>
</protein>
<sequence>MRRDSPYSDCGWRFLAGDESDEYMEGADNHGIFLLNSICNYDPDIIPLQDSPPGTAYYRNEQGIFELDRYEEE</sequence>
<keyword evidence="3" id="KW-1185">Reference proteome</keyword>
<dbReference type="RefSeq" id="WP_379894234.1">
    <property type="nucleotide sequence ID" value="NZ_JBHSQV010000142.1"/>
</dbReference>
<dbReference type="PANTHER" id="PTHR38743">
    <property type="entry name" value="SIMILAR TO GLYOXYLASE I FAMILY PROTEIN"/>
    <property type="match status" value="1"/>
</dbReference>
<dbReference type="PANTHER" id="PTHR38743:SF2">
    <property type="entry name" value="DUF2185 DOMAIN-CONTAINING PROTEIN"/>
    <property type="match status" value="1"/>
</dbReference>
<evidence type="ECO:0000313" key="3">
    <source>
        <dbReference type="Proteomes" id="UP001596250"/>
    </source>
</evidence>
<comment type="caution">
    <text evidence="2">The sequence shown here is derived from an EMBL/GenBank/DDBJ whole genome shotgun (WGS) entry which is preliminary data.</text>
</comment>
<dbReference type="Proteomes" id="UP001596250">
    <property type="component" value="Unassembled WGS sequence"/>
</dbReference>
<proteinExistence type="predicted"/>
<reference evidence="3" key="1">
    <citation type="journal article" date="2019" name="Int. J. Syst. Evol. Microbiol.">
        <title>The Global Catalogue of Microorganisms (GCM) 10K type strain sequencing project: providing services to taxonomists for standard genome sequencing and annotation.</title>
        <authorList>
            <consortium name="The Broad Institute Genomics Platform"/>
            <consortium name="The Broad Institute Genome Sequencing Center for Infectious Disease"/>
            <person name="Wu L."/>
            <person name="Ma J."/>
        </authorList>
    </citation>
    <scope>NUCLEOTIDE SEQUENCE [LARGE SCALE GENOMIC DNA]</scope>
    <source>
        <strain evidence="3">CCM 8749</strain>
    </source>
</reference>
<name>A0ABW1IP73_9BACL</name>
<organism evidence="2 3">
    <name type="scientific">Marinicrinis lubricantis</name>
    <dbReference type="NCBI Taxonomy" id="2086470"/>
    <lineage>
        <taxon>Bacteria</taxon>
        <taxon>Bacillati</taxon>
        <taxon>Bacillota</taxon>
        <taxon>Bacilli</taxon>
        <taxon>Bacillales</taxon>
        <taxon>Paenibacillaceae</taxon>
    </lineage>
</organism>
<evidence type="ECO:0000259" key="1">
    <source>
        <dbReference type="Pfam" id="PF09951"/>
    </source>
</evidence>